<keyword evidence="1" id="KW-0175">Coiled coil</keyword>
<dbReference type="SUPFAM" id="SSF48452">
    <property type="entry name" value="TPR-like"/>
    <property type="match status" value="1"/>
</dbReference>
<name>A0A2N5M8V1_9BACI</name>
<dbReference type="Gene3D" id="3.40.50.300">
    <property type="entry name" value="P-loop containing nucleotide triphosphate hydrolases"/>
    <property type="match status" value="1"/>
</dbReference>
<feature type="coiled-coil region" evidence="1">
    <location>
        <begin position="854"/>
        <end position="881"/>
    </location>
</feature>
<dbReference type="InterPro" id="IPR051943">
    <property type="entry name" value="TRAFAC_Dynamin-like_GTPase"/>
</dbReference>
<evidence type="ECO:0000313" key="3">
    <source>
        <dbReference type="Proteomes" id="UP000234748"/>
    </source>
</evidence>
<comment type="caution">
    <text evidence="2">The sequence shown here is derived from an EMBL/GenBank/DDBJ whole genome shotgun (WGS) entry which is preliminary data.</text>
</comment>
<reference evidence="2 3" key="1">
    <citation type="submission" date="2017-11" db="EMBL/GenBank/DDBJ databases">
        <title>Comparitive Functional Genomics of Dry Heat Resistant strains isolated from the Viking Spacecraft.</title>
        <authorList>
            <person name="Seuylemezian A."/>
            <person name="Cooper K."/>
            <person name="Vaishampayan P."/>
        </authorList>
    </citation>
    <scope>NUCLEOTIDE SEQUENCE [LARGE SCALE GENOMIC DNA]</scope>
    <source>
        <strain evidence="2 3">V1-29</strain>
    </source>
</reference>
<dbReference type="AlphaFoldDB" id="A0A2N5M8V1"/>
<keyword evidence="3" id="KW-1185">Reference proteome</keyword>
<dbReference type="InterPro" id="IPR027417">
    <property type="entry name" value="P-loop_NTPase"/>
</dbReference>
<dbReference type="OrthoDB" id="2953146at2"/>
<dbReference type="InterPro" id="IPR011990">
    <property type="entry name" value="TPR-like_helical_dom_sf"/>
</dbReference>
<dbReference type="PANTHER" id="PTHR43681">
    <property type="entry name" value="TRANSMEMBRANE GTPASE FZO"/>
    <property type="match status" value="1"/>
</dbReference>
<dbReference type="RefSeq" id="WP_101640799.1">
    <property type="nucleotide sequence ID" value="NZ_PGUY01000017.1"/>
</dbReference>
<dbReference type="Gene3D" id="1.25.40.10">
    <property type="entry name" value="Tetratricopeptide repeat domain"/>
    <property type="match status" value="1"/>
</dbReference>
<accession>A0A2N5M8V1</accession>
<sequence length="913" mass="104218">MTLEKQLVEKIFYEAFLQDNSSDHPVSLLGEALSLSRHDEAVDVSNIRYAQGEVYFHNKDFESAIFKWQSVSNALQLWAGKNIGDAYYAQGDLAKAEEIYLSISTDDLTLRSEIALQLFSLYIKEEKLESADRIIKQIVAVHPDYPTLTEIARVFYEENKDWDSAVGLAVSESVRTKSEAWFGVLISYIDSGAAANFKPDYFNEAITTAKSVDFTLFERLTAALWSLYRNKTEAFLPWISNITGLLNGSEAATHSSEQLSAHFKETYLYLVNGNFTLKIIQPLVPALVSNWLGMAGKSDVLFASAAVLSWSELFPESIGKDVINRAENLIYDSEKQYNGLENGIELYQSIVSWAEKNEVAIDPRNDWVIQELQDLDTKHLLVAGNSGNGKFTFSNSLIGESILTPDTSGMIAFKNHQDVIIQRVSDAGAAEITHQEFYDVTGRRQNRDLIEFKIPSKFLRENRLSLLESPAFNDHNPEKNPVLNYLHYADSLLYILNADEPFTAKDRENLMLFREKAPDLPIHFIINSLDAFYGKDTAARVVQETASSINAYFPNANVFAYSSEAGSFKDYRELSEFIQAGFAPVSLEKERTAKLLFFIRQALRGLIDKRLELEKGLDHTIGWDVDMLSKLKGASNQLNDLEKSKAARIQKSFSSIKSKVRAEMEERIPKILSKTADIITDSMDVAAIEAKTNDEMNLRVESYIDRDILPRFYLSLQEWIKTASSDFNESQVFLDEMKAGFNKLYEEDRLELTCDFKVLDDWRRDADRMTGGFRLEKVNFIKASPQAFLLKSAGKLFGALSQNNSMLHNKYKQYVENEDYSEAAKRVTDKFLMQFDMFEKSMERDVKMFFKEPNKELNSTIDETEKTIAKNTAKLENLKQNPAAYFDPLTLFEVRLRSYEWIMIVDKEVQYIY</sequence>
<dbReference type="Proteomes" id="UP000234748">
    <property type="component" value="Unassembled WGS sequence"/>
</dbReference>
<gene>
    <name evidence="2" type="ORF">CUU66_06145</name>
</gene>
<evidence type="ECO:0000313" key="2">
    <source>
        <dbReference type="EMBL" id="PLT30733.1"/>
    </source>
</evidence>
<organism evidence="2 3">
    <name type="scientific">Peribacillus deserti</name>
    <dbReference type="NCBI Taxonomy" id="673318"/>
    <lineage>
        <taxon>Bacteria</taxon>
        <taxon>Bacillati</taxon>
        <taxon>Bacillota</taxon>
        <taxon>Bacilli</taxon>
        <taxon>Bacillales</taxon>
        <taxon>Bacillaceae</taxon>
        <taxon>Peribacillus</taxon>
    </lineage>
</organism>
<evidence type="ECO:0000256" key="1">
    <source>
        <dbReference type="SAM" id="Coils"/>
    </source>
</evidence>
<proteinExistence type="predicted"/>
<dbReference type="EMBL" id="PGUY01000017">
    <property type="protein sequence ID" value="PLT30733.1"/>
    <property type="molecule type" value="Genomic_DNA"/>
</dbReference>
<dbReference type="SUPFAM" id="SSF52540">
    <property type="entry name" value="P-loop containing nucleoside triphosphate hydrolases"/>
    <property type="match status" value="1"/>
</dbReference>
<dbReference type="PANTHER" id="PTHR43681:SF1">
    <property type="entry name" value="SARCALUMENIN"/>
    <property type="match status" value="1"/>
</dbReference>
<protein>
    <submittedName>
        <fullName evidence="2">GTP-binding protein</fullName>
    </submittedName>
</protein>